<feature type="non-terminal residue" evidence="1">
    <location>
        <position position="36"/>
    </location>
</feature>
<evidence type="ECO:0000313" key="1">
    <source>
        <dbReference type="EMBL" id="GAH70679.1"/>
    </source>
</evidence>
<reference evidence="1" key="1">
    <citation type="journal article" date="2014" name="Front. Microbiol.">
        <title>High frequency of phylogenetically diverse reductive dehalogenase-homologous genes in deep subseafloor sedimentary metagenomes.</title>
        <authorList>
            <person name="Kawai M."/>
            <person name="Futagami T."/>
            <person name="Toyoda A."/>
            <person name="Takaki Y."/>
            <person name="Nishi S."/>
            <person name="Hori S."/>
            <person name="Arai W."/>
            <person name="Tsubouchi T."/>
            <person name="Morono Y."/>
            <person name="Uchiyama I."/>
            <person name="Ito T."/>
            <person name="Fujiyama A."/>
            <person name="Inagaki F."/>
            <person name="Takami H."/>
        </authorList>
    </citation>
    <scope>NUCLEOTIDE SEQUENCE</scope>
    <source>
        <strain evidence="1">Expedition CK06-06</strain>
    </source>
</reference>
<sequence length="36" mass="4324">MRNKKFKDKTNELNEEVLREIEDDFEARTEGLEKPA</sequence>
<comment type="caution">
    <text evidence="1">The sequence shown here is derived from an EMBL/GenBank/DDBJ whole genome shotgun (WGS) entry which is preliminary data.</text>
</comment>
<organism evidence="1">
    <name type="scientific">marine sediment metagenome</name>
    <dbReference type="NCBI Taxonomy" id="412755"/>
    <lineage>
        <taxon>unclassified sequences</taxon>
        <taxon>metagenomes</taxon>
        <taxon>ecological metagenomes</taxon>
    </lineage>
</organism>
<name>X1IX55_9ZZZZ</name>
<accession>X1IX55</accession>
<dbReference type="EMBL" id="BARU01025800">
    <property type="protein sequence ID" value="GAH70679.1"/>
    <property type="molecule type" value="Genomic_DNA"/>
</dbReference>
<gene>
    <name evidence="1" type="ORF">S03H2_41523</name>
</gene>
<dbReference type="AlphaFoldDB" id="X1IX55"/>
<protein>
    <submittedName>
        <fullName evidence="1">Uncharacterized protein</fullName>
    </submittedName>
</protein>
<proteinExistence type="predicted"/>